<dbReference type="GO" id="GO:0003774">
    <property type="term" value="F:cytoskeletal motor activity"/>
    <property type="evidence" value="ECO:0007669"/>
    <property type="project" value="InterPro"/>
</dbReference>
<accession>A0A931HAC2</accession>
<keyword evidence="6 11" id="KW-0283">Flagellar rotation</keyword>
<dbReference type="Gene3D" id="3.40.1550.10">
    <property type="entry name" value="CheC-like"/>
    <property type="match status" value="1"/>
</dbReference>
<evidence type="ECO:0000256" key="6">
    <source>
        <dbReference type="ARBA" id="ARBA00022779"/>
    </source>
</evidence>
<dbReference type="InterPro" id="IPR001689">
    <property type="entry name" value="Flag_FliM"/>
</dbReference>
<comment type="subcellular location">
    <subcellularLocation>
        <location evidence="11">Cell inner membrane</location>
        <topology evidence="11">Peripheral membrane protein</topology>
    </subcellularLocation>
    <subcellularLocation>
        <location evidence="11">Bacterial flagellum basal body</location>
    </subcellularLocation>
</comment>
<keyword evidence="15" id="KW-1185">Reference proteome</keyword>
<dbReference type="AlphaFoldDB" id="A0A931HAC2"/>
<dbReference type="Pfam" id="PF01052">
    <property type="entry name" value="FliMN_C"/>
    <property type="match status" value="1"/>
</dbReference>
<dbReference type="NCBIfam" id="TIGR01397">
    <property type="entry name" value="fliM_switch"/>
    <property type="match status" value="1"/>
</dbReference>
<comment type="similarity">
    <text evidence="1 11">Belongs to the FliM family.</text>
</comment>
<evidence type="ECO:0000259" key="13">
    <source>
        <dbReference type="Pfam" id="PF01052"/>
    </source>
</evidence>
<keyword evidence="14" id="KW-0282">Flagellum</keyword>
<keyword evidence="3 11" id="KW-1003">Cell membrane</keyword>
<keyword evidence="14" id="KW-0969">Cilium</keyword>
<gene>
    <name evidence="14" type="primary">fliM</name>
    <name evidence="14" type="ORF">I5E68_02920</name>
</gene>
<dbReference type="GO" id="GO:0050918">
    <property type="term" value="P:positive chemotaxis"/>
    <property type="evidence" value="ECO:0007669"/>
    <property type="project" value="TreeGrafter"/>
</dbReference>
<evidence type="ECO:0000256" key="3">
    <source>
        <dbReference type="ARBA" id="ARBA00022475"/>
    </source>
</evidence>
<dbReference type="PRINTS" id="PR00955">
    <property type="entry name" value="FLGMOTORFLIM"/>
</dbReference>
<evidence type="ECO:0000313" key="15">
    <source>
        <dbReference type="Proteomes" id="UP000617634"/>
    </source>
</evidence>
<evidence type="ECO:0000256" key="7">
    <source>
        <dbReference type="ARBA" id="ARBA00023136"/>
    </source>
</evidence>
<organism evidence="14 15">
    <name type="scientific">Novosphingobium aureum</name>
    <dbReference type="NCBI Taxonomy" id="2792964"/>
    <lineage>
        <taxon>Bacteria</taxon>
        <taxon>Pseudomonadati</taxon>
        <taxon>Pseudomonadota</taxon>
        <taxon>Alphaproteobacteria</taxon>
        <taxon>Sphingomonadales</taxon>
        <taxon>Sphingomonadaceae</taxon>
        <taxon>Novosphingobium</taxon>
    </lineage>
</organism>
<dbReference type="EMBL" id="JADZGI010000001">
    <property type="protein sequence ID" value="MBH0111903.1"/>
    <property type="molecule type" value="Genomic_DNA"/>
</dbReference>
<dbReference type="Proteomes" id="UP000617634">
    <property type="component" value="Unassembled WGS sequence"/>
</dbReference>
<proteinExistence type="inferred from homology"/>
<sequence>MRGVDNASGHAVGESEDEETPFAIDPRYADEARAGASLAHRESGAVRSAVDEARRTGIKAVIESNVVTNERLPMLEVICERVVRAIATSMRNLTSDALDVTFEEITSPRFGDYMNQVELPAMFGVFRIAEWENYGLITVDSNLIYSVVDALLGGRKGARPERLETRAFTNIETILISKMAQLILDDFRDALEVIQPVSIQVDRMETSPRFAAIASPTNIAAVATFRVDMEGRGGRFSIMLPYATIEPVREKLLERFMGEKFGRDRIWAEHMANELFNTEVTLDVVLGEKAMSVRDLMNLEVGQTIALGTSPENSLQVQCAGVPLGRAHIGQRSNNIAISLSTEIAKGYPK</sequence>
<protein>
    <recommendedName>
        <fullName evidence="2 10">Flagellar motor switch protein FliM</fullName>
    </recommendedName>
</protein>
<dbReference type="GO" id="GO:0009425">
    <property type="term" value="C:bacterial-type flagellum basal body"/>
    <property type="evidence" value="ECO:0007669"/>
    <property type="project" value="UniProtKB-SubCell"/>
</dbReference>
<dbReference type="InterPro" id="IPR001543">
    <property type="entry name" value="FliN-like_C"/>
</dbReference>
<comment type="function">
    <text evidence="9 11">FliM is one of three proteins (FliG, FliN, FliM) that forms the rotor-mounted switch complex (C ring), located at the base of the basal body. This complex interacts with the CheY and CheZ chemotaxis proteins, in addition to contacting components of the motor that determine the direction of flagellar rotation.</text>
</comment>
<evidence type="ECO:0000256" key="10">
    <source>
        <dbReference type="NCBIfam" id="TIGR01397"/>
    </source>
</evidence>
<evidence type="ECO:0000313" key="14">
    <source>
        <dbReference type="EMBL" id="MBH0111903.1"/>
    </source>
</evidence>
<dbReference type="InterPro" id="IPR036429">
    <property type="entry name" value="SpoA-like_sf"/>
</dbReference>
<evidence type="ECO:0000256" key="4">
    <source>
        <dbReference type="ARBA" id="ARBA00022500"/>
    </source>
</evidence>
<keyword evidence="8 11" id="KW-0975">Bacterial flagellum</keyword>
<keyword evidence="7 11" id="KW-0472">Membrane</keyword>
<dbReference type="Pfam" id="PF02154">
    <property type="entry name" value="FliM"/>
    <property type="match status" value="1"/>
</dbReference>
<dbReference type="PANTHER" id="PTHR30034">
    <property type="entry name" value="FLAGELLAR MOTOR SWITCH PROTEIN FLIM"/>
    <property type="match status" value="1"/>
</dbReference>
<evidence type="ECO:0000256" key="12">
    <source>
        <dbReference type="SAM" id="MobiDB-lite"/>
    </source>
</evidence>
<feature type="region of interest" description="Disordered" evidence="12">
    <location>
        <begin position="1"/>
        <end position="24"/>
    </location>
</feature>
<dbReference type="SUPFAM" id="SSF101801">
    <property type="entry name" value="Surface presentation of antigens (SPOA)"/>
    <property type="match status" value="1"/>
</dbReference>
<evidence type="ECO:0000256" key="1">
    <source>
        <dbReference type="ARBA" id="ARBA00011049"/>
    </source>
</evidence>
<feature type="domain" description="Flagellar motor switch protein FliN-like C-terminal" evidence="13">
    <location>
        <begin position="274"/>
        <end position="341"/>
    </location>
</feature>
<dbReference type="InterPro" id="IPR028976">
    <property type="entry name" value="CheC-like_sf"/>
</dbReference>
<reference evidence="14" key="1">
    <citation type="submission" date="2020-11" db="EMBL/GenBank/DDBJ databases">
        <title>Novosphingobium aureum sp. nov., a marine bacterium isolated from sediment of a salt flat.</title>
        <authorList>
            <person name="Yoo Y."/>
            <person name="Kim J.-J."/>
        </authorList>
    </citation>
    <scope>NUCLEOTIDE SEQUENCE</scope>
    <source>
        <strain evidence="14">YJ-S2-02</strain>
    </source>
</reference>
<dbReference type="GO" id="GO:0005886">
    <property type="term" value="C:plasma membrane"/>
    <property type="evidence" value="ECO:0007669"/>
    <property type="project" value="UniProtKB-SubCell"/>
</dbReference>
<name>A0A931HAC2_9SPHN</name>
<keyword evidence="4 11" id="KW-0145">Chemotaxis</keyword>
<keyword evidence="14" id="KW-0966">Cell projection</keyword>
<comment type="caution">
    <text evidence="14">The sequence shown here is derived from an EMBL/GenBank/DDBJ whole genome shotgun (WGS) entry which is preliminary data.</text>
</comment>
<evidence type="ECO:0000256" key="8">
    <source>
        <dbReference type="ARBA" id="ARBA00023143"/>
    </source>
</evidence>
<dbReference type="CDD" id="cd17908">
    <property type="entry name" value="FliM"/>
    <property type="match status" value="1"/>
</dbReference>
<keyword evidence="5 11" id="KW-0997">Cell inner membrane</keyword>
<dbReference type="Gene3D" id="2.30.330.10">
    <property type="entry name" value="SpoA-like"/>
    <property type="match status" value="1"/>
</dbReference>
<dbReference type="GO" id="GO:0071978">
    <property type="term" value="P:bacterial-type flagellum-dependent swarming motility"/>
    <property type="evidence" value="ECO:0007669"/>
    <property type="project" value="TreeGrafter"/>
</dbReference>
<evidence type="ECO:0000256" key="5">
    <source>
        <dbReference type="ARBA" id="ARBA00022519"/>
    </source>
</evidence>
<evidence type="ECO:0000256" key="11">
    <source>
        <dbReference type="PIRNR" id="PIRNR002888"/>
    </source>
</evidence>
<dbReference type="PANTHER" id="PTHR30034:SF3">
    <property type="entry name" value="FLAGELLAR MOTOR SWITCH PROTEIN FLIM"/>
    <property type="match status" value="1"/>
</dbReference>
<evidence type="ECO:0000256" key="2">
    <source>
        <dbReference type="ARBA" id="ARBA00021898"/>
    </source>
</evidence>
<dbReference type="SUPFAM" id="SSF103039">
    <property type="entry name" value="CheC-like"/>
    <property type="match status" value="1"/>
</dbReference>
<evidence type="ECO:0000256" key="9">
    <source>
        <dbReference type="ARBA" id="ARBA00025044"/>
    </source>
</evidence>
<dbReference type="PIRSF" id="PIRSF002888">
    <property type="entry name" value="FliM"/>
    <property type="match status" value="1"/>
</dbReference>